<evidence type="ECO:0000256" key="3">
    <source>
        <dbReference type="ARBA" id="ARBA00022989"/>
    </source>
</evidence>
<evidence type="ECO:0000259" key="6">
    <source>
        <dbReference type="PROSITE" id="PS50801"/>
    </source>
</evidence>
<feature type="transmembrane region" description="Helical" evidence="5">
    <location>
        <begin position="364"/>
        <end position="387"/>
    </location>
</feature>
<evidence type="ECO:0000256" key="4">
    <source>
        <dbReference type="ARBA" id="ARBA00023136"/>
    </source>
</evidence>
<dbReference type="InterPro" id="IPR011547">
    <property type="entry name" value="SLC26A/SulP_dom"/>
</dbReference>
<feature type="transmembrane region" description="Helical" evidence="5">
    <location>
        <begin position="28"/>
        <end position="49"/>
    </location>
</feature>
<dbReference type="PANTHER" id="PTHR43310">
    <property type="entry name" value="SULFATE TRANSPORTER YBAR-RELATED"/>
    <property type="match status" value="1"/>
</dbReference>
<dbReference type="PATRIC" id="fig|161896.4.peg.451"/>
<dbReference type="InterPro" id="IPR052706">
    <property type="entry name" value="Membrane-Transporter-like"/>
</dbReference>
<dbReference type="PANTHER" id="PTHR43310:SF1">
    <property type="entry name" value="SULFATE TRANSPORTER YBAR-RELATED"/>
    <property type="match status" value="1"/>
</dbReference>
<dbReference type="KEGG" id="ccj:UL81_02295"/>
<dbReference type="CDD" id="cd07042">
    <property type="entry name" value="STAS_SulP_like_sulfate_transporter"/>
    <property type="match status" value="1"/>
</dbReference>
<dbReference type="SUPFAM" id="SSF52091">
    <property type="entry name" value="SpoIIaa-like"/>
    <property type="match status" value="1"/>
</dbReference>
<dbReference type="GO" id="GO:0016020">
    <property type="term" value="C:membrane"/>
    <property type="evidence" value="ECO:0007669"/>
    <property type="project" value="UniProtKB-SubCell"/>
</dbReference>
<keyword evidence="4 5" id="KW-0472">Membrane</keyword>
<dbReference type="HOGENOM" id="CLU_003182_7_0_11"/>
<organism evidence="7 8">
    <name type="scientific">Corynebacterium camporealensis</name>
    <dbReference type="NCBI Taxonomy" id="161896"/>
    <lineage>
        <taxon>Bacteria</taxon>
        <taxon>Bacillati</taxon>
        <taxon>Actinomycetota</taxon>
        <taxon>Actinomycetes</taxon>
        <taxon>Mycobacteriales</taxon>
        <taxon>Corynebacteriaceae</taxon>
        <taxon>Corynebacterium</taxon>
    </lineage>
</organism>
<feature type="transmembrane region" description="Helical" evidence="5">
    <location>
        <begin position="129"/>
        <end position="147"/>
    </location>
</feature>
<feature type="transmembrane region" description="Helical" evidence="5">
    <location>
        <begin position="76"/>
        <end position="93"/>
    </location>
</feature>
<feature type="transmembrane region" description="Helical" evidence="5">
    <location>
        <begin position="327"/>
        <end position="344"/>
    </location>
</feature>
<accession>A0A0F6QVL3</accession>
<evidence type="ECO:0000256" key="2">
    <source>
        <dbReference type="ARBA" id="ARBA00022692"/>
    </source>
</evidence>
<reference evidence="7 8" key="1">
    <citation type="journal article" date="2015" name="Genome Announc.">
        <title>Complete Genome Sequence of Corynebacterium camporealensis DSM 44610, Isolated from the Milk of a Manchega Sheep with Subclinical Mastitis.</title>
        <authorList>
            <person name="Ruckert C."/>
            <person name="Albersmeier A."/>
            <person name="Winkler A."/>
            <person name="Tauch A."/>
        </authorList>
    </citation>
    <scope>NUCLEOTIDE SEQUENCE [LARGE SCALE GENOMIC DNA]</scope>
    <source>
        <strain evidence="7 8">DSM 44610</strain>
    </source>
</reference>
<gene>
    <name evidence="7" type="ORF">UL81_02295</name>
</gene>
<feature type="transmembrane region" description="Helical" evidence="5">
    <location>
        <begin position="99"/>
        <end position="117"/>
    </location>
</feature>
<dbReference type="OrthoDB" id="9771198at2"/>
<dbReference type="Pfam" id="PF01740">
    <property type="entry name" value="STAS"/>
    <property type="match status" value="1"/>
</dbReference>
<dbReference type="Gene3D" id="3.30.750.24">
    <property type="entry name" value="STAS domain"/>
    <property type="match status" value="1"/>
</dbReference>
<dbReference type="PROSITE" id="PS50801">
    <property type="entry name" value="STAS"/>
    <property type="match status" value="1"/>
</dbReference>
<feature type="transmembrane region" description="Helical" evidence="5">
    <location>
        <begin position="55"/>
        <end position="71"/>
    </location>
</feature>
<dbReference type="Pfam" id="PF00916">
    <property type="entry name" value="Sulfate_transp"/>
    <property type="match status" value="2"/>
</dbReference>
<feature type="transmembrane region" description="Helical" evidence="5">
    <location>
        <begin position="153"/>
        <end position="171"/>
    </location>
</feature>
<sequence>MTQQPAPTGTWASLAHAFSSFQRLRTEVLAGLVVGLALIPEAIAFSILAGVSPAVGLYTSVILAVVTSFCGGRPALISAATGAIALVVAPVVANHGVEYLIATVLLGGALQLLLGAVGIAKLQRFIPRSVMLGFINALSLLVFFAQLTHLIGVPWAVYPLALLGIVIMLAWPKLTTAIPAPLIAVIAVTVVSYFTNAGVPTVADMGELPSTLPALLLPDVPLTLETLEIIAPYALSFAVVGLMESLMTAKLVDDITDVHSNKTREAYGQGIANIVAGLFGGMGGCAVIGQTMINVRESRARTRLSTLLSGLFLLILVLLLSDVVGHIPMAALAAVLIAVSLATIDWHSLNPRTLRVMPLSETIVMFVTMVGTLGTGNLAIGVVLGVVTASLMFARRVAHLVTVTKSDSDSPRTYFVRGQLFWASSNDLVYQFDYLDTADEIVIDLSGAEIWDASTVATLDSITRKFDAKGKTVHLAGLDGPSLQRLKRLQGLLHD</sequence>
<dbReference type="RefSeq" id="WP_046453210.1">
    <property type="nucleotide sequence ID" value="NZ_CP011311.1"/>
</dbReference>
<evidence type="ECO:0000313" key="8">
    <source>
        <dbReference type="Proteomes" id="UP000033566"/>
    </source>
</evidence>
<dbReference type="InterPro" id="IPR002645">
    <property type="entry name" value="STAS_dom"/>
</dbReference>
<feature type="transmembrane region" description="Helical" evidence="5">
    <location>
        <begin position="178"/>
        <end position="195"/>
    </location>
</feature>
<feature type="transmembrane region" description="Helical" evidence="5">
    <location>
        <begin position="229"/>
        <end position="249"/>
    </location>
</feature>
<name>A0A0F6QVL3_9CORY</name>
<evidence type="ECO:0000256" key="5">
    <source>
        <dbReference type="SAM" id="Phobius"/>
    </source>
</evidence>
<comment type="subcellular location">
    <subcellularLocation>
        <location evidence="1">Membrane</location>
        <topology evidence="1">Multi-pass membrane protein</topology>
    </subcellularLocation>
</comment>
<evidence type="ECO:0000256" key="1">
    <source>
        <dbReference type="ARBA" id="ARBA00004141"/>
    </source>
</evidence>
<keyword evidence="2 5" id="KW-0812">Transmembrane</keyword>
<feature type="domain" description="STAS" evidence="6">
    <location>
        <begin position="416"/>
        <end position="495"/>
    </location>
</feature>
<keyword evidence="8" id="KW-1185">Reference proteome</keyword>
<evidence type="ECO:0000313" key="7">
    <source>
        <dbReference type="EMBL" id="AKE38440.1"/>
    </source>
</evidence>
<dbReference type="InterPro" id="IPR036513">
    <property type="entry name" value="STAS_dom_sf"/>
</dbReference>
<keyword evidence="3 5" id="KW-1133">Transmembrane helix</keyword>
<feature type="transmembrane region" description="Helical" evidence="5">
    <location>
        <begin position="270"/>
        <end position="292"/>
    </location>
</feature>
<protein>
    <submittedName>
        <fullName evidence="7">Sulfate permease-like transporter, MFS superfamily</fullName>
    </submittedName>
</protein>
<dbReference type="AlphaFoldDB" id="A0A0F6QVL3"/>
<proteinExistence type="predicted"/>
<feature type="transmembrane region" description="Helical" evidence="5">
    <location>
        <begin position="304"/>
        <end position="320"/>
    </location>
</feature>
<dbReference type="EMBL" id="CP011311">
    <property type="protein sequence ID" value="AKE38440.1"/>
    <property type="molecule type" value="Genomic_DNA"/>
</dbReference>
<dbReference type="Proteomes" id="UP000033566">
    <property type="component" value="Chromosome"/>
</dbReference>